<evidence type="ECO:0000256" key="2">
    <source>
        <dbReference type="ARBA" id="ARBA00007362"/>
    </source>
</evidence>
<dbReference type="InterPro" id="IPR050638">
    <property type="entry name" value="AA-Vitamin_Transporters"/>
</dbReference>
<feature type="domain" description="EamA" evidence="8">
    <location>
        <begin position="1"/>
        <end position="123"/>
    </location>
</feature>
<organism evidence="9 10">
    <name type="scientific">Megasphaera hexanoica</name>
    <dbReference type="NCBI Taxonomy" id="1675036"/>
    <lineage>
        <taxon>Bacteria</taxon>
        <taxon>Bacillati</taxon>
        <taxon>Bacillota</taxon>
        <taxon>Negativicutes</taxon>
        <taxon>Veillonellales</taxon>
        <taxon>Veillonellaceae</taxon>
        <taxon>Megasphaera</taxon>
    </lineage>
</organism>
<dbReference type="Gene3D" id="1.10.3730.20">
    <property type="match status" value="1"/>
</dbReference>
<dbReference type="GO" id="GO:0005886">
    <property type="term" value="C:plasma membrane"/>
    <property type="evidence" value="ECO:0007669"/>
    <property type="project" value="UniProtKB-SubCell"/>
</dbReference>
<evidence type="ECO:0000256" key="6">
    <source>
        <dbReference type="ARBA" id="ARBA00023136"/>
    </source>
</evidence>
<dbReference type="PANTHER" id="PTHR32322:SF18">
    <property type="entry name" value="S-ADENOSYLMETHIONINE_S-ADENOSYLHOMOCYSTEINE TRANSPORTER"/>
    <property type="match status" value="1"/>
</dbReference>
<feature type="transmembrane region" description="Helical" evidence="7">
    <location>
        <begin position="20"/>
        <end position="41"/>
    </location>
</feature>
<dbReference type="Proteomes" id="UP000591071">
    <property type="component" value="Unassembled WGS sequence"/>
</dbReference>
<feature type="transmembrane region" description="Helical" evidence="7">
    <location>
        <begin position="169"/>
        <end position="186"/>
    </location>
</feature>
<evidence type="ECO:0000256" key="1">
    <source>
        <dbReference type="ARBA" id="ARBA00004651"/>
    </source>
</evidence>
<feature type="transmembrane region" description="Helical" evidence="7">
    <location>
        <begin position="110"/>
        <end position="127"/>
    </location>
</feature>
<feature type="transmembrane region" description="Helical" evidence="7">
    <location>
        <begin position="198"/>
        <end position="218"/>
    </location>
</feature>
<evidence type="ECO:0000256" key="5">
    <source>
        <dbReference type="ARBA" id="ARBA00022989"/>
    </source>
</evidence>
<dbReference type="EMBL" id="JABAFG010000008">
    <property type="protein sequence ID" value="NME28211.1"/>
    <property type="molecule type" value="Genomic_DNA"/>
</dbReference>
<keyword evidence="5 7" id="KW-1133">Transmembrane helix</keyword>
<dbReference type="PANTHER" id="PTHR32322">
    <property type="entry name" value="INNER MEMBRANE TRANSPORTER"/>
    <property type="match status" value="1"/>
</dbReference>
<feature type="transmembrane region" description="Helical" evidence="7">
    <location>
        <begin position="254"/>
        <end position="273"/>
    </location>
</feature>
<feature type="transmembrane region" description="Helical" evidence="7">
    <location>
        <begin position="53"/>
        <end position="74"/>
    </location>
</feature>
<evidence type="ECO:0000256" key="7">
    <source>
        <dbReference type="SAM" id="Phobius"/>
    </source>
</evidence>
<evidence type="ECO:0000313" key="9">
    <source>
        <dbReference type="EMBL" id="NME28211.1"/>
    </source>
</evidence>
<feature type="domain" description="EamA" evidence="8">
    <location>
        <begin position="138"/>
        <end position="270"/>
    </location>
</feature>
<feature type="transmembrane region" description="Helical" evidence="7">
    <location>
        <begin position="139"/>
        <end position="157"/>
    </location>
</feature>
<comment type="caution">
    <text evidence="9">The sequence shown here is derived from an EMBL/GenBank/DDBJ whole genome shotgun (WGS) entry which is preliminary data.</text>
</comment>
<comment type="similarity">
    <text evidence="2">Belongs to the EamA transporter family.</text>
</comment>
<evidence type="ECO:0000256" key="4">
    <source>
        <dbReference type="ARBA" id="ARBA00022692"/>
    </source>
</evidence>
<evidence type="ECO:0000256" key="3">
    <source>
        <dbReference type="ARBA" id="ARBA00022475"/>
    </source>
</evidence>
<feature type="transmembrane region" description="Helical" evidence="7">
    <location>
        <begin position="80"/>
        <end position="101"/>
    </location>
</feature>
<evidence type="ECO:0000259" key="8">
    <source>
        <dbReference type="Pfam" id="PF00892"/>
    </source>
</evidence>
<protein>
    <submittedName>
        <fullName evidence="9">EamA family transporter</fullName>
    </submittedName>
</protein>
<comment type="subcellular location">
    <subcellularLocation>
        <location evidence="1">Cell membrane</location>
        <topology evidence="1">Multi-pass membrane protein</topology>
    </subcellularLocation>
</comment>
<accession>A0A848BPG0</accession>
<name>A0A848BPG0_9FIRM</name>
<dbReference type="AlphaFoldDB" id="A0A848BPG0"/>
<dbReference type="InterPro" id="IPR000620">
    <property type="entry name" value="EamA_dom"/>
</dbReference>
<gene>
    <name evidence="9" type="ORF">HF872_06185</name>
</gene>
<evidence type="ECO:0000313" key="10">
    <source>
        <dbReference type="Proteomes" id="UP000591071"/>
    </source>
</evidence>
<proteinExistence type="inferred from homology"/>
<reference evidence="9 10" key="1">
    <citation type="submission" date="2020-04" db="EMBL/GenBank/DDBJ databases">
        <authorList>
            <person name="Hitch T.C.A."/>
            <person name="Wylensek D."/>
            <person name="Clavel T."/>
        </authorList>
    </citation>
    <scope>NUCLEOTIDE SEQUENCE [LARGE SCALE GENOMIC DNA]</scope>
    <source>
        <strain evidence="9 10">Oil-RF-744-FAT-WT-6-1</strain>
    </source>
</reference>
<dbReference type="InterPro" id="IPR037185">
    <property type="entry name" value="EmrE-like"/>
</dbReference>
<sequence length="275" mass="30045">MFVFGTVGLFIHYIPLPSSIIALSRASLGAAFLFFLVRFRHMPMSGQQIRDNLKLLIISGICIGINWILLFEAFRHTTMAIASICYYMAPVFVILVSPVLLHETLTVRKVVCVLLALLGMMFVGGVFEHGLSGVIDLSGIFFALGAAVFYASVIVCNKKFSPISAYDKTIIQLAAAAVVLLPYTLITENWSSLSCTPFQFFLLLVLSLFVTGFAYALFFGSMRYLKAQTVAILTYIDPIVSVFLSALFLQEPLAVSTIIGAVLILGSTLVSELKA</sequence>
<dbReference type="SUPFAM" id="SSF103481">
    <property type="entry name" value="Multidrug resistance efflux transporter EmrE"/>
    <property type="match status" value="2"/>
</dbReference>
<keyword evidence="6 7" id="KW-0472">Membrane</keyword>
<feature type="transmembrane region" description="Helical" evidence="7">
    <location>
        <begin position="230"/>
        <end position="248"/>
    </location>
</feature>
<keyword evidence="3" id="KW-1003">Cell membrane</keyword>
<keyword evidence="4 7" id="KW-0812">Transmembrane</keyword>
<dbReference type="RefSeq" id="WP_170087510.1">
    <property type="nucleotide sequence ID" value="NZ_JABAFG010000008.1"/>
</dbReference>
<dbReference type="Pfam" id="PF00892">
    <property type="entry name" value="EamA"/>
    <property type="match status" value="2"/>
</dbReference>